<evidence type="ECO:0000313" key="1">
    <source>
        <dbReference type="EMBL" id="MFC4747898.1"/>
    </source>
</evidence>
<keyword evidence="2" id="KW-1185">Reference proteome</keyword>
<comment type="caution">
    <text evidence="1">The sequence shown here is derived from an EMBL/GenBank/DDBJ whole genome shotgun (WGS) entry which is preliminary data.</text>
</comment>
<dbReference type="EMBL" id="JBHSGV010000004">
    <property type="protein sequence ID" value="MFC4747898.1"/>
    <property type="molecule type" value="Genomic_DNA"/>
</dbReference>
<name>A0ABV9PH39_9FLAO</name>
<dbReference type="Proteomes" id="UP001595935">
    <property type="component" value="Unassembled WGS sequence"/>
</dbReference>
<reference evidence="2" key="1">
    <citation type="journal article" date="2019" name="Int. J. Syst. Evol. Microbiol.">
        <title>The Global Catalogue of Microorganisms (GCM) 10K type strain sequencing project: providing services to taxonomists for standard genome sequencing and annotation.</title>
        <authorList>
            <consortium name="The Broad Institute Genomics Platform"/>
            <consortium name="The Broad Institute Genome Sequencing Center for Infectious Disease"/>
            <person name="Wu L."/>
            <person name="Ma J."/>
        </authorList>
    </citation>
    <scope>NUCLEOTIDE SEQUENCE [LARGE SCALE GENOMIC DNA]</scope>
    <source>
        <strain evidence="2">WYCCWR 13023</strain>
    </source>
</reference>
<dbReference type="RefSeq" id="WP_262898990.1">
    <property type="nucleotide sequence ID" value="NZ_JAGYWA010000004.1"/>
</dbReference>
<sequence length="40" mass="4832">MIVTRIENTSDTTKLILSDFDVSFYQRKQMLYTNKRKAFK</sequence>
<accession>A0ABV9PH39</accession>
<gene>
    <name evidence="1" type="ORF">ACFO5S_10590</name>
</gene>
<proteinExistence type="predicted"/>
<protein>
    <submittedName>
        <fullName evidence="1">Uncharacterized protein</fullName>
    </submittedName>
</protein>
<organism evidence="1 2">
    <name type="scientific">Flavobacterium branchiicola</name>
    <dbReference type="NCBI Taxonomy" id="1114875"/>
    <lineage>
        <taxon>Bacteria</taxon>
        <taxon>Pseudomonadati</taxon>
        <taxon>Bacteroidota</taxon>
        <taxon>Flavobacteriia</taxon>
        <taxon>Flavobacteriales</taxon>
        <taxon>Flavobacteriaceae</taxon>
        <taxon>Flavobacterium</taxon>
    </lineage>
</organism>
<evidence type="ECO:0000313" key="2">
    <source>
        <dbReference type="Proteomes" id="UP001595935"/>
    </source>
</evidence>